<dbReference type="PANTHER" id="PTHR42928">
    <property type="entry name" value="TRICARBOXYLATE-BINDING PROTEIN"/>
    <property type="match status" value="1"/>
</dbReference>
<comment type="similarity">
    <text evidence="1">Belongs to the UPF0065 (bug) family.</text>
</comment>
<name>A0A4R5QGY8_9PROT</name>
<organism evidence="2 3">
    <name type="scientific">Dankookia rubra</name>
    <dbReference type="NCBI Taxonomy" id="1442381"/>
    <lineage>
        <taxon>Bacteria</taxon>
        <taxon>Pseudomonadati</taxon>
        <taxon>Pseudomonadota</taxon>
        <taxon>Alphaproteobacteria</taxon>
        <taxon>Acetobacterales</taxon>
        <taxon>Roseomonadaceae</taxon>
        <taxon>Dankookia</taxon>
    </lineage>
</organism>
<accession>A0A4R5QGY8</accession>
<evidence type="ECO:0000313" key="3">
    <source>
        <dbReference type="Proteomes" id="UP000295096"/>
    </source>
</evidence>
<evidence type="ECO:0000313" key="2">
    <source>
        <dbReference type="EMBL" id="TDH62203.1"/>
    </source>
</evidence>
<proteinExistence type="inferred from homology"/>
<dbReference type="AlphaFoldDB" id="A0A4R5QGY8"/>
<dbReference type="Pfam" id="PF03401">
    <property type="entry name" value="TctC"/>
    <property type="match status" value="1"/>
</dbReference>
<dbReference type="Proteomes" id="UP000295096">
    <property type="component" value="Unassembled WGS sequence"/>
</dbReference>
<reference evidence="2 3" key="1">
    <citation type="journal article" date="2016" name="J. Microbiol.">
        <title>Dankookia rubra gen. nov., sp. nov., an alphaproteobacterium isolated from sediment of a shallow stream.</title>
        <authorList>
            <person name="Kim W.H."/>
            <person name="Kim D.H."/>
            <person name="Kang K."/>
            <person name="Ahn T.Y."/>
        </authorList>
    </citation>
    <scope>NUCLEOTIDE SEQUENCE [LARGE SCALE GENOMIC DNA]</scope>
    <source>
        <strain evidence="2 3">JCM30602</strain>
    </source>
</reference>
<evidence type="ECO:0000256" key="1">
    <source>
        <dbReference type="ARBA" id="ARBA00006987"/>
    </source>
</evidence>
<dbReference type="EMBL" id="SMSJ01000013">
    <property type="protein sequence ID" value="TDH62203.1"/>
    <property type="molecule type" value="Genomic_DNA"/>
</dbReference>
<dbReference type="Gene3D" id="3.40.190.150">
    <property type="entry name" value="Bordetella uptake gene, domain 1"/>
    <property type="match status" value="1"/>
</dbReference>
<dbReference type="PANTHER" id="PTHR42928:SF5">
    <property type="entry name" value="BLR1237 PROTEIN"/>
    <property type="match status" value="1"/>
</dbReference>
<comment type="caution">
    <text evidence="2">The sequence shown here is derived from an EMBL/GenBank/DDBJ whole genome shotgun (WGS) entry which is preliminary data.</text>
</comment>
<protein>
    <submittedName>
        <fullName evidence="2">Twin-arginine translocation pathway signal protein</fullName>
    </submittedName>
</protein>
<dbReference type="SUPFAM" id="SSF53850">
    <property type="entry name" value="Periplasmic binding protein-like II"/>
    <property type="match status" value="1"/>
</dbReference>
<dbReference type="InterPro" id="IPR042100">
    <property type="entry name" value="Bug_dom1"/>
</dbReference>
<dbReference type="Gene3D" id="3.40.190.10">
    <property type="entry name" value="Periplasmic binding protein-like II"/>
    <property type="match status" value="1"/>
</dbReference>
<dbReference type="InterPro" id="IPR005064">
    <property type="entry name" value="BUG"/>
</dbReference>
<keyword evidence="3" id="KW-1185">Reference proteome</keyword>
<sequence>MQPSLNYRETLAMPARRSFLAATLALPALGRANAQGGFPDRPVRVVVAFAPGGQSDTVIRLLAPKMSEALGQPIVIENRTGAGGSIAGGVVAQSPADGYTLLFDSFGFLVVPFLVKGLSYDHDKAFAPVGQAVSLPYVLVVKKGFPAKTLAEFIAYAKKNPGVSYGTPGTGSVGHLAGALLASRAGITLEHIPYRGGAESARDLAGGVVDAAIGTANTFRPLVEDGRAAGIALTSGERRGTLANLPTIAESGFPGFDLTSWNGLFAPARTPAPVIARLEAAMQAALADEPTRQKLMMAGNDPAAEGSAAFAARIAREREVVRKIVQETGIKAE</sequence>
<dbReference type="PIRSF" id="PIRSF017082">
    <property type="entry name" value="YflP"/>
    <property type="match status" value="1"/>
</dbReference>
<dbReference type="OrthoDB" id="7247100at2"/>
<gene>
    <name evidence="2" type="ORF">E2C06_12490</name>
</gene>